<dbReference type="Proteomes" id="UP000661193">
    <property type="component" value="Unassembled WGS sequence"/>
</dbReference>
<evidence type="ECO:0000313" key="1">
    <source>
        <dbReference type="EMBL" id="MBL6280392.1"/>
    </source>
</evidence>
<sequence>MADALLSQRLGAWLVPDAAERPAVLRRYARFVVAQGLAHGQVDTTDDHAAVAIWYSRPATPPASAVWMYDLHRLLGAHATRIGLLHAYVDAVHPHTAHHYLAHLAVAADRRQAAVGSALLAGYHRSLDVVGLPAYAEVSTDRPRDGLLARLGYVPRSPILLEPGGPVLWRMWRPPARAGRPGDATGDELPARVRAERTAIPFRGALLLTASPRSP</sequence>
<proteinExistence type="predicted"/>
<organism evidence="1 2">
    <name type="scientific">Micromonospora fiedleri</name>
    <dbReference type="NCBI Taxonomy" id="1157498"/>
    <lineage>
        <taxon>Bacteria</taxon>
        <taxon>Bacillati</taxon>
        <taxon>Actinomycetota</taxon>
        <taxon>Actinomycetes</taxon>
        <taxon>Micromonosporales</taxon>
        <taxon>Micromonosporaceae</taxon>
        <taxon>Micromonospora</taxon>
    </lineage>
</organism>
<comment type="caution">
    <text evidence="1">The sequence shown here is derived from an EMBL/GenBank/DDBJ whole genome shotgun (WGS) entry which is preliminary data.</text>
</comment>
<dbReference type="Gene3D" id="3.40.630.30">
    <property type="match status" value="1"/>
</dbReference>
<accession>A0ABS1UVJ7</accession>
<reference evidence="1 2" key="1">
    <citation type="submission" date="2021-01" db="EMBL/GenBank/DDBJ databases">
        <title>Genome sequencing of Micromonospora fiedleri MG-37.</title>
        <authorList>
            <person name="Moreland P.E.J."/>
            <person name="Stach J.E.M."/>
        </authorList>
    </citation>
    <scope>NUCLEOTIDE SEQUENCE [LARGE SCALE GENOMIC DNA]</scope>
    <source>
        <strain evidence="1 2">MG-37</strain>
    </source>
</reference>
<dbReference type="EMBL" id="JAETXL010000020">
    <property type="protein sequence ID" value="MBL6280392.1"/>
    <property type="molecule type" value="Genomic_DNA"/>
</dbReference>
<name>A0ABS1UVJ7_9ACTN</name>
<gene>
    <name evidence="1" type="ORF">JMF97_29965</name>
</gene>
<evidence type="ECO:0000313" key="2">
    <source>
        <dbReference type="Proteomes" id="UP000661193"/>
    </source>
</evidence>
<protein>
    <submittedName>
        <fullName evidence="1">N-acetyltransferase</fullName>
    </submittedName>
</protein>
<keyword evidence="2" id="KW-1185">Reference proteome</keyword>